<dbReference type="RefSeq" id="WP_284218286.1">
    <property type="nucleotide sequence ID" value="NZ_BSOT01000006.1"/>
</dbReference>
<evidence type="ECO:0000313" key="13">
    <source>
        <dbReference type="EMBL" id="GLR71952.1"/>
    </source>
</evidence>
<dbReference type="EMBL" id="BSOT01000006">
    <property type="protein sequence ID" value="GLR71952.1"/>
    <property type="molecule type" value="Genomic_DNA"/>
</dbReference>
<evidence type="ECO:0000256" key="3">
    <source>
        <dbReference type="ARBA" id="ARBA00022452"/>
    </source>
</evidence>
<feature type="signal peptide" evidence="10">
    <location>
        <begin position="1"/>
        <end position="27"/>
    </location>
</feature>
<dbReference type="InterPro" id="IPR000531">
    <property type="entry name" value="Beta-barrel_TonB"/>
</dbReference>
<reference evidence="13" key="1">
    <citation type="journal article" date="2014" name="Int. J. Syst. Evol. Microbiol.">
        <title>Complete genome sequence of Corynebacterium casei LMG S-19264T (=DSM 44701T), isolated from a smear-ripened cheese.</title>
        <authorList>
            <consortium name="US DOE Joint Genome Institute (JGI-PGF)"/>
            <person name="Walter F."/>
            <person name="Albersmeier A."/>
            <person name="Kalinowski J."/>
            <person name="Ruckert C."/>
        </authorList>
    </citation>
    <scope>NUCLEOTIDE SEQUENCE</scope>
    <source>
        <strain evidence="13">NBRC 110023</strain>
    </source>
</reference>
<dbReference type="InterPro" id="IPR039426">
    <property type="entry name" value="TonB-dep_rcpt-like"/>
</dbReference>
<feature type="domain" description="TonB-dependent receptor-like beta-barrel" evidence="11">
    <location>
        <begin position="389"/>
        <end position="992"/>
    </location>
</feature>
<keyword evidence="5 9" id="KW-0798">TonB box</keyword>
<proteinExistence type="inferred from homology"/>
<evidence type="ECO:0000256" key="4">
    <source>
        <dbReference type="ARBA" id="ARBA00022692"/>
    </source>
</evidence>
<evidence type="ECO:0000256" key="8">
    <source>
        <dbReference type="PROSITE-ProRule" id="PRU01360"/>
    </source>
</evidence>
<evidence type="ECO:0000256" key="10">
    <source>
        <dbReference type="SAM" id="SignalP"/>
    </source>
</evidence>
<protein>
    <submittedName>
        <fullName evidence="13">TonB-dependent receptor</fullName>
    </submittedName>
</protein>
<dbReference type="Pfam" id="PF00593">
    <property type="entry name" value="TonB_dep_Rec_b-barrel"/>
    <property type="match status" value="1"/>
</dbReference>
<dbReference type="InterPro" id="IPR012910">
    <property type="entry name" value="Plug_dom"/>
</dbReference>
<evidence type="ECO:0000256" key="6">
    <source>
        <dbReference type="ARBA" id="ARBA00023136"/>
    </source>
</evidence>
<organism evidence="13 14">
    <name type="scientific">Agaribacter marinus</name>
    <dbReference type="NCBI Taxonomy" id="1431249"/>
    <lineage>
        <taxon>Bacteria</taxon>
        <taxon>Pseudomonadati</taxon>
        <taxon>Pseudomonadota</taxon>
        <taxon>Gammaproteobacteria</taxon>
        <taxon>Alteromonadales</taxon>
        <taxon>Alteromonadaceae</taxon>
        <taxon>Agaribacter</taxon>
    </lineage>
</organism>
<dbReference type="InterPro" id="IPR036942">
    <property type="entry name" value="Beta-barrel_TonB_sf"/>
</dbReference>
<name>A0AA37SY17_9ALTE</name>
<comment type="similarity">
    <text evidence="8 9">Belongs to the TonB-dependent receptor family.</text>
</comment>
<keyword evidence="6 8" id="KW-0472">Membrane</keyword>
<dbReference type="Gene3D" id="2.170.130.10">
    <property type="entry name" value="TonB-dependent receptor, plug domain"/>
    <property type="match status" value="1"/>
</dbReference>
<feature type="chain" id="PRO_5041375271" evidence="10">
    <location>
        <begin position="28"/>
        <end position="1031"/>
    </location>
</feature>
<gene>
    <name evidence="13" type="ORF">GCM10007852_28600</name>
</gene>
<dbReference type="PANTHER" id="PTHR47234:SF2">
    <property type="entry name" value="TONB-DEPENDENT RECEPTOR"/>
    <property type="match status" value="1"/>
</dbReference>
<keyword evidence="14" id="KW-1185">Reference proteome</keyword>
<feature type="domain" description="TonB-dependent receptor plug" evidence="12">
    <location>
        <begin position="67"/>
        <end position="177"/>
    </location>
</feature>
<reference evidence="13" key="2">
    <citation type="submission" date="2023-01" db="EMBL/GenBank/DDBJ databases">
        <title>Draft genome sequence of Agaribacter marinus strain NBRC 110023.</title>
        <authorList>
            <person name="Sun Q."/>
            <person name="Mori K."/>
        </authorList>
    </citation>
    <scope>NUCLEOTIDE SEQUENCE</scope>
    <source>
        <strain evidence="13">NBRC 110023</strain>
    </source>
</reference>
<dbReference type="PROSITE" id="PS52016">
    <property type="entry name" value="TONB_DEPENDENT_REC_3"/>
    <property type="match status" value="1"/>
</dbReference>
<accession>A0AA37SY17</accession>
<dbReference type="GO" id="GO:0009279">
    <property type="term" value="C:cell outer membrane"/>
    <property type="evidence" value="ECO:0007669"/>
    <property type="project" value="UniProtKB-SubCell"/>
</dbReference>
<evidence type="ECO:0000256" key="7">
    <source>
        <dbReference type="ARBA" id="ARBA00023237"/>
    </source>
</evidence>
<dbReference type="SUPFAM" id="SSF56935">
    <property type="entry name" value="Porins"/>
    <property type="match status" value="1"/>
</dbReference>
<comment type="subcellular location">
    <subcellularLocation>
        <location evidence="1 8">Cell outer membrane</location>
        <topology evidence="1 8">Multi-pass membrane protein</topology>
    </subcellularLocation>
</comment>
<sequence length="1031" mass="113262">MEHQFKHNLIATSLILAGISNSSFAHAQESTAPSGIGASQNNVANTPIEKVQVTGSRIKRYEFSLGNPVVVFGRDSIDDIGSPDLSESLLEIPSIIAGSTDENSTLSINGSGIQSVNLRNLGDNRTLTLIDGRRTVSESNNINRVSQSSMPSSFIEKIEVVTGGRSSVYGSDAVAGVINLITESGQQGFEIDVLGRKSNTLDRESYSVEVSYGKKFNDDKGYIFAAVDMDDRKASRSSAIPRTLIQADWDYDDGLNFFSNILGEDIRANEILPAEYGNKSADPDGGRFDQGSYWYDEDNVLRENFVTDRDGFDFRSPDTFQSPRERLNIGIKGVYEFSNAIEGFFTLLRSNIKQVNVREPEGDDYNDVHLLINPDGTVKERLVAGRIDLDNPFVPQFIRENETRALRWDRRFVEVGPQESDNDRTTTRAWAGLRGQVFDDWDWEASLGYGKHKQVQTRANEIDIVNLAKGLNAERTEDGTIQCADPLDRADGCVPVNLFGRGSITNEAADYIRANLFTLAEIEQVNFQAFMTGDLLELPAGPIGAAIGIEYRKDEQDIQPGPLNRRGGHSSGHVPAYTASIAVAEAFGELNIPIITDAPGIYQLSIDTSLRFANYDIDRVGSVTSFGTGLQYQPLEDVLFRANFNRALRAPDLTELFSPPRGDSDNVTDICDGVSLAAADADGIDGIVARNCLSEPGILAAINDLDSENPGFFTQESTTISGPNAGNPDLIEEEADTVTVGIVWVPEQVKGLSFSADYYDIEIKNVITALSGADILRECYRDNVNFSSNPLCNDVSRNPEDGQIENLVNREFNLNGRLTSGVDYSIAYDFSLEGMGIPGNFSLSYNHTHIIKLLDIRDDFNELDQIAALTEAGRADEIPTTIAADGSPLDGLDIDNDKGELVSNSFKDRGRFSLAWQNESWRISWRTNYFGTAIGSYALLETYEDAIEEFGSDAEEPLFLFYDRELIHNLSVRYTTNIDSTQLRISAGVNNINDNQGPFAPLGAPNGNSGNFSDGYGLLGRSGFVRVRLKF</sequence>
<dbReference type="InterPro" id="IPR037066">
    <property type="entry name" value="Plug_dom_sf"/>
</dbReference>
<keyword evidence="7 8" id="KW-0998">Cell outer membrane</keyword>
<evidence type="ECO:0000259" key="12">
    <source>
        <dbReference type="Pfam" id="PF07715"/>
    </source>
</evidence>
<comment type="caution">
    <text evidence="13">The sequence shown here is derived from an EMBL/GenBank/DDBJ whole genome shotgun (WGS) entry which is preliminary data.</text>
</comment>
<evidence type="ECO:0000256" key="1">
    <source>
        <dbReference type="ARBA" id="ARBA00004571"/>
    </source>
</evidence>
<keyword evidence="10" id="KW-0732">Signal</keyword>
<keyword evidence="3 8" id="KW-1134">Transmembrane beta strand</keyword>
<evidence type="ECO:0000256" key="2">
    <source>
        <dbReference type="ARBA" id="ARBA00022448"/>
    </source>
</evidence>
<dbReference type="Gene3D" id="2.40.170.20">
    <property type="entry name" value="TonB-dependent receptor, beta-barrel domain"/>
    <property type="match status" value="1"/>
</dbReference>
<dbReference type="Proteomes" id="UP001156601">
    <property type="component" value="Unassembled WGS sequence"/>
</dbReference>
<dbReference type="PANTHER" id="PTHR47234">
    <property type="match status" value="1"/>
</dbReference>
<dbReference type="AlphaFoldDB" id="A0AA37SY17"/>
<evidence type="ECO:0000313" key="14">
    <source>
        <dbReference type="Proteomes" id="UP001156601"/>
    </source>
</evidence>
<evidence type="ECO:0000256" key="9">
    <source>
        <dbReference type="RuleBase" id="RU003357"/>
    </source>
</evidence>
<keyword evidence="2 8" id="KW-0813">Transport</keyword>
<evidence type="ECO:0000256" key="5">
    <source>
        <dbReference type="ARBA" id="ARBA00023077"/>
    </source>
</evidence>
<keyword evidence="4 8" id="KW-0812">Transmembrane</keyword>
<dbReference type="Pfam" id="PF07715">
    <property type="entry name" value="Plug"/>
    <property type="match status" value="1"/>
</dbReference>
<evidence type="ECO:0000259" key="11">
    <source>
        <dbReference type="Pfam" id="PF00593"/>
    </source>
</evidence>
<keyword evidence="13" id="KW-0675">Receptor</keyword>